<comment type="subcellular location">
    <subcellularLocation>
        <location evidence="1">Membrane</location>
        <topology evidence="1">Multi-pass membrane protein</topology>
    </subcellularLocation>
</comment>
<protein>
    <recommendedName>
        <fullName evidence="7">Threonine/Serine exporter ThrE domain-containing protein</fullName>
    </recommendedName>
</protein>
<sequence length="161" mass="16945">MDWFPMLINACWGGLFAAGLGVMLTTPSQGLLPCFACGMVGRLVRNLLIAGGLSQAASVAMGAIACVLVATLFSRRFHLTPLAMVTGVLPLGAAVPLFRSIHGILTLHRLQGEALSEAVVQLIANLSNVFTTTLAIVLGIWLGLLILKVLGRKDLLLRSSP</sequence>
<feature type="transmembrane region" description="Helical" evidence="6">
    <location>
        <begin position="119"/>
        <end position="147"/>
    </location>
</feature>
<reference evidence="8" key="1">
    <citation type="journal article" date="2020" name="mSystems">
        <title>Genome- and Community-Level Interaction Insights into Carbon Utilization and Element Cycling Functions of Hydrothermarchaeota in Hydrothermal Sediment.</title>
        <authorList>
            <person name="Zhou Z."/>
            <person name="Liu Y."/>
            <person name="Xu W."/>
            <person name="Pan J."/>
            <person name="Luo Z.H."/>
            <person name="Li M."/>
        </authorList>
    </citation>
    <scope>NUCLEOTIDE SEQUENCE [LARGE SCALE GENOMIC DNA]</scope>
    <source>
        <strain evidence="8">SpSt-418</strain>
    </source>
</reference>
<feature type="transmembrane region" description="Helical" evidence="6">
    <location>
        <begin position="47"/>
        <end position="73"/>
    </location>
</feature>
<keyword evidence="4 6" id="KW-0472">Membrane</keyword>
<evidence type="ECO:0000256" key="6">
    <source>
        <dbReference type="SAM" id="Phobius"/>
    </source>
</evidence>
<evidence type="ECO:0000313" key="8">
    <source>
        <dbReference type="EMBL" id="HFN00478.1"/>
    </source>
</evidence>
<dbReference type="EMBL" id="DSRU01000324">
    <property type="protein sequence ID" value="HFN00478.1"/>
    <property type="molecule type" value="Genomic_DNA"/>
</dbReference>
<evidence type="ECO:0000256" key="2">
    <source>
        <dbReference type="ARBA" id="ARBA00022692"/>
    </source>
</evidence>
<feature type="transmembrane region" description="Helical" evidence="6">
    <location>
        <begin position="6"/>
        <end position="26"/>
    </location>
</feature>
<dbReference type="AlphaFoldDB" id="A0A7C3PSE9"/>
<evidence type="ECO:0000256" key="1">
    <source>
        <dbReference type="ARBA" id="ARBA00004141"/>
    </source>
</evidence>
<evidence type="ECO:0000256" key="4">
    <source>
        <dbReference type="ARBA" id="ARBA00023136"/>
    </source>
</evidence>
<keyword evidence="2 6" id="KW-0812">Transmembrane</keyword>
<dbReference type="InterPro" id="IPR024528">
    <property type="entry name" value="ThrE_2"/>
</dbReference>
<keyword evidence="3 6" id="KW-1133">Transmembrane helix</keyword>
<dbReference type="GO" id="GO:0016020">
    <property type="term" value="C:membrane"/>
    <property type="evidence" value="ECO:0007669"/>
    <property type="project" value="UniProtKB-SubCell"/>
</dbReference>
<proteinExistence type="inferred from homology"/>
<name>A0A7C3PSE9_9CYAN</name>
<evidence type="ECO:0000256" key="5">
    <source>
        <dbReference type="ARBA" id="ARBA00034125"/>
    </source>
</evidence>
<feature type="domain" description="Threonine/Serine exporter ThrE" evidence="7">
    <location>
        <begin position="15"/>
        <end position="146"/>
    </location>
</feature>
<dbReference type="Pfam" id="PF12821">
    <property type="entry name" value="ThrE_2"/>
    <property type="match status" value="1"/>
</dbReference>
<comment type="caution">
    <text evidence="8">The sequence shown here is derived from an EMBL/GenBank/DDBJ whole genome shotgun (WGS) entry which is preliminary data.</text>
</comment>
<comment type="similarity">
    <text evidence="5">Belongs to the ThrE exporter (TC 2.A.79) family.</text>
</comment>
<organism evidence="8">
    <name type="scientific">Oscillatoriales cyanobacterium SpSt-418</name>
    <dbReference type="NCBI Taxonomy" id="2282169"/>
    <lineage>
        <taxon>Bacteria</taxon>
        <taxon>Bacillati</taxon>
        <taxon>Cyanobacteriota</taxon>
        <taxon>Cyanophyceae</taxon>
        <taxon>Oscillatoriophycideae</taxon>
        <taxon>Oscillatoriales</taxon>
    </lineage>
</organism>
<feature type="transmembrane region" description="Helical" evidence="6">
    <location>
        <begin position="79"/>
        <end position="98"/>
    </location>
</feature>
<evidence type="ECO:0000259" key="7">
    <source>
        <dbReference type="Pfam" id="PF12821"/>
    </source>
</evidence>
<evidence type="ECO:0000256" key="3">
    <source>
        <dbReference type="ARBA" id="ARBA00022989"/>
    </source>
</evidence>
<gene>
    <name evidence="8" type="ORF">ENR64_22560</name>
</gene>
<accession>A0A7C3PSE9</accession>